<proteinExistence type="predicted"/>
<accession>A0A2P2C3S3</accession>
<dbReference type="Pfam" id="PF22552">
    <property type="entry name" value="TY-Chap3"/>
    <property type="match status" value="1"/>
</dbReference>
<reference evidence="2" key="1">
    <citation type="submission" date="2015-08" db="EMBL/GenBank/DDBJ databases">
        <authorList>
            <person name="Babu N.S."/>
            <person name="Beckwith C.J."/>
            <person name="Beseler K.G."/>
            <person name="Brison A."/>
            <person name="Carone J.V."/>
            <person name="Caskin T.P."/>
            <person name="Diamond M."/>
            <person name="Durham M.E."/>
            <person name="Foxe J.M."/>
            <person name="Go M."/>
            <person name="Henderson B.A."/>
            <person name="Jones I.B."/>
            <person name="McGettigan J.A."/>
            <person name="Micheletti S.J."/>
            <person name="Nasrallah M.E."/>
            <person name="Ortiz D."/>
            <person name="Piller C.R."/>
            <person name="Privatt S.R."/>
            <person name="Schneider S.L."/>
            <person name="Sharp S."/>
            <person name="Smith T.C."/>
            <person name="Stanton J.D."/>
            <person name="Ullery H.E."/>
            <person name="Wilson R.J."/>
            <person name="Serrano M.G."/>
            <person name="Buck G."/>
            <person name="Lee V."/>
            <person name="Wang Y."/>
            <person name="Carvalho R."/>
            <person name="Voegtly L."/>
            <person name="Shi R."/>
            <person name="Duckworth R."/>
            <person name="Johnson A."/>
            <person name="Loviza R."/>
            <person name="Walstead R."/>
            <person name="Shah Z."/>
            <person name="Kiflezghi M."/>
            <person name="Wade K."/>
            <person name="Ball S.L."/>
            <person name="Bradley K.W."/>
            <person name="Asai D.J."/>
            <person name="Bowman C.A."/>
            <person name="Russell D.A."/>
            <person name="Pope W.H."/>
            <person name="Jacobs-Sera D."/>
            <person name="Hendrix R.W."/>
            <person name="Hatfull G.F."/>
        </authorList>
    </citation>
    <scope>NUCLEOTIDE SEQUENCE</scope>
</reference>
<gene>
    <name evidence="2" type="ORF">NOCA1120108</name>
</gene>
<dbReference type="InterPro" id="IPR054344">
    <property type="entry name" value="TY-Chap_N"/>
</dbReference>
<evidence type="ECO:0000313" key="2">
    <source>
        <dbReference type="EMBL" id="CUR56631.1"/>
    </source>
</evidence>
<sequence length="144" mass="16245">MTSWEDVRAQLERELLTLDDGEFVVLGEPEPARPPARGLLRRRPAPEPTRYVQLRRDGDHWYAECVGATSFGGDWDVDEATHQRLRDLGWLVPGEEDASGTQPSYPNYWTVLPRAEADRAVTICSEALALLGADPTTLEWRRDA</sequence>
<organism evidence="2">
    <name type="scientific">metagenome</name>
    <dbReference type="NCBI Taxonomy" id="256318"/>
    <lineage>
        <taxon>unclassified sequences</taxon>
        <taxon>metagenomes</taxon>
    </lineage>
</organism>
<dbReference type="EMBL" id="CZKB01000004">
    <property type="protein sequence ID" value="CUR56631.1"/>
    <property type="molecule type" value="Genomic_DNA"/>
</dbReference>
<protein>
    <recommendedName>
        <fullName evidence="1">TY-Chap N-terminal domain-containing protein</fullName>
    </recommendedName>
</protein>
<evidence type="ECO:0000259" key="1">
    <source>
        <dbReference type="Pfam" id="PF22552"/>
    </source>
</evidence>
<name>A0A2P2C3S3_9ZZZZ</name>
<dbReference type="AlphaFoldDB" id="A0A2P2C3S3"/>
<feature type="domain" description="TY-Chap N-terminal" evidence="1">
    <location>
        <begin position="2"/>
        <end position="129"/>
    </location>
</feature>